<name>A0A9N7PKY4_CLOSE</name>
<dbReference type="Pfam" id="PF02687">
    <property type="entry name" value="FtsX"/>
    <property type="match status" value="1"/>
</dbReference>
<dbReference type="PANTHER" id="PTHR30572:SF9">
    <property type="entry name" value="ABC TRANSPORTER PERMEASE PROTEIN"/>
    <property type="match status" value="1"/>
</dbReference>
<evidence type="ECO:0000256" key="4">
    <source>
        <dbReference type="ARBA" id="ARBA00022989"/>
    </source>
</evidence>
<accession>A0A9N7PKY4</accession>
<feature type="transmembrane region" description="Helical" evidence="6">
    <location>
        <begin position="342"/>
        <end position="364"/>
    </location>
</feature>
<evidence type="ECO:0000313" key="8">
    <source>
        <dbReference type="EMBL" id="AYE34677.1"/>
    </source>
</evidence>
<keyword evidence="2" id="KW-1003">Cell membrane</keyword>
<organism evidence="8 10">
    <name type="scientific">Clostridium septicum</name>
    <dbReference type="NCBI Taxonomy" id="1504"/>
    <lineage>
        <taxon>Bacteria</taxon>
        <taxon>Bacillati</taxon>
        <taxon>Bacillota</taxon>
        <taxon>Clostridia</taxon>
        <taxon>Eubacteriales</taxon>
        <taxon>Clostridiaceae</taxon>
        <taxon>Clostridium</taxon>
    </lineage>
</organism>
<dbReference type="EMBL" id="CP023671">
    <property type="protein sequence ID" value="AYE34677.1"/>
    <property type="molecule type" value="Genomic_DNA"/>
</dbReference>
<evidence type="ECO:0000256" key="2">
    <source>
        <dbReference type="ARBA" id="ARBA00022475"/>
    </source>
</evidence>
<reference evidence="8 10" key="1">
    <citation type="submission" date="2017-09" db="EMBL/GenBank/DDBJ databases">
        <authorList>
            <person name="Thomas P."/>
            <person name="Seyboldt C."/>
        </authorList>
    </citation>
    <scope>NUCLEOTIDE SEQUENCE [LARGE SCALE GENOMIC DNA]</scope>
    <source>
        <strain evidence="8 10">DSM 7534</strain>
    </source>
</reference>
<comment type="subcellular location">
    <subcellularLocation>
        <location evidence="1">Cell membrane</location>
        <topology evidence="1">Multi-pass membrane protein</topology>
    </subcellularLocation>
</comment>
<proteinExistence type="predicted"/>
<feature type="transmembrane region" description="Helical" evidence="6">
    <location>
        <begin position="15"/>
        <end position="35"/>
    </location>
</feature>
<evidence type="ECO:0000256" key="1">
    <source>
        <dbReference type="ARBA" id="ARBA00004651"/>
    </source>
</evidence>
<evidence type="ECO:0000313" key="10">
    <source>
        <dbReference type="Proteomes" id="UP000280586"/>
    </source>
</evidence>
<evidence type="ECO:0000256" key="6">
    <source>
        <dbReference type="SAM" id="Phobius"/>
    </source>
</evidence>
<evidence type="ECO:0000313" key="11">
    <source>
        <dbReference type="Proteomes" id="UP001055437"/>
    </source>
</evidence>
<dbReference type="PANTHER" id="PTHR30572">
    <property type="entry name" value="MEMBRANE COMPONENT OF TRANSPORTER-RELATED"/>
    <property type="match status" value="1"/>
</dbReference>
<keyword evidence="3 6" id="KW-0812">Transmembrane</keyword>
<protein>
    <submittedName>
        <fullName evidence="9">ABC transporter permease</fullName>
    </submittedName>
</protein>
<feature type="transmembrane region" description="Helical" evidence="6">
    <location>
        <begin position="300"/>
        <end position="322"/>
    </location>
</feature>
<sequence length="420" mass="48867">MKNKSITKLFINKNFFVNLFIILELSLLILFIYTIQTEIRVKKYVDNLDNYYWNSGNSYSIYLNPEEFHNNSGDLGLKINDFYNKLKSSNKIEDIGLIYTSNGDTSKLSKECRDYIYIPYSKLGEILHNQFDNDTGLMPIRFVNYDYIKGMNINVETGSIFTKEEQKESTNYTILGHKFRKFFNLNEKIQVDNYDMIVKGIGKQDIPFFFDKDYAEAYPFLDNSMIILINSDMMNNLNFIREAFLKGGLNIKFKDDKVDGNKEYVRKLAIESGLDIGMRNNFIMYEDATKVIKSEIKFSFIRTIIFLFSSLIAISTINIYTIYDFKKEFGIMISLGAKKIDIFKIVFIKNTIITILAFTLGTILSYKIKLAGNGWYAVDIKIINILISFFILIIIMSLSMLMPIYKILKIESRELIGGER</sequence>
<dbReference type="RefSeq" id="WP_120140817.1">
    <property type="nucleotide sequence ID" value="NZ_CP023671.1"/>
</dbReference>
<dbReference type="AlphaFoldDB" id="A0A9N7PKY4"/>
<reference evidence="9" key="2">
    <citation type="submission" date="2022-06" db="EMBL/GenBank/DDBJ databases">
        <authorList>
            <person name="Holder M.E."/>
            <person name="Ajami N.J."/>
            <person name="Petrosino J.F."/>
        </authorList>
    </citation>
    <scope>NUCLEOTIDE SEQUENCE</scope>
    <source>
        <strain evidence="9">RMA 8861</strain>
    </source>
</reference>
<feature type="domain" description="ABC3 transporter permease C-terminal" evidence="7">
    <location>
        <begin position="304"/>
        <end position="411"/>
    </location>
</feature>
<feature type="transmembrane region" description="Helical" evidence="6">
    <location>
        <begin position="385"/>
        <end position="405"/>
    </location>
</feature>
<dbReference type="GeneID" id="303560952"/>
<dbReference type="InterPro" id="IPR050250">
    <property type="entry name" value="Macrolide_Exporter_MacB"/>
</dbReference>
<keyword evidence="4 6" id="KW-1133">Transmembrane helix</keyword>
<dbReference type="Proteomes" id="UP000280586">
    <property type="component" value="Chromosome"/>
</dbReference>
<dbReference type="InterPro" id="IPR003838">
    <property type="entry name" value="ABC3_permease_C"/>
</dbReference>
<dbReference type="KEGG" id="csep:CP523_09705"/>
<keyword evidence="5 6" id="KW-0472">Membrane</keyword>
<evidence type="ECO:0000259" key="7">
    <source>
        <dbReference type="Pfam" id="PF02687"/>
    </source>
</evidence>
<gene>
    <name evidence="8" type="ORF">CP523_09705</name>
    <name evidence="9" type="ORF">NH397_02045</name>
</gene>
<evidence type="ECO:0000313" key="9">
    <source>
        <dbReference type="EMBL" id="USS01270.1"/>
    </source>
</evidence>
<dbReference type="GO" id="GO:0022857">
    <property type="term" value="F:transmembrane transporter activity"/>
    <property type="evidence" value="ECO:0007669"/>
    <property type="project" value="TreeGrafter"/>
</dbReference>
<dbReference type="EMBL" id="CP099799">
    <property type="protein sequence ID" value="USS01270.1"/>
    <property type="molecule type" value="Genomic_DNA"/>
</dbReference>
<dbReference type="GO" id="GO:0005886">
    <property type="term" value="C:plasma membrane"/>
    <property type="evidence" value="ECO:0007669"/>
    <property type="project" value="UniProtKB-SubCell"/>
</dbReference>
<keyword evidence="11" id="KW-1185">Reference proteome</keyword>
<evidence type="ECO:0000256" key="5">
    <source>
        <dbReference type="ARBA" id="ARBA00023136"/>
    </source>
</evidence>
<dbReference type="Proteomes" id="UP001055437">
    <property type="component" value="Chromosome"/>
</dbReference>
<evidence type="ECO:0000256" key="3">
    <source>
        <dbReference type="ARBA" id="ARBA00022692"/>
    </source>
</evidence>